<keyword evidence="3" id="KW-0637">Prenyltransferase</keyword>
<gene>
    <name evidence="11" type="ordered locus">MCP_2466</name>
</gene>
<dbReference type="STRING" id="304371.MCP_2466"/>
<name>D1Z1G6_METPS</name>
<evidence type="ECO:0000256" key="5">
    <source>
        <dbReference type="ARBA" id="ARBA00022723"/>
    </source>
</evidence>
<evidence type="ECO:0000259" key="10">
    <source>
        <dbReference type="Pfam" id="PF00432"/>
    </source>
</evidence>
<dbReference type="InterPro" id="IPR016648">
    <property type="entry name" value="UCP016175_prenyltrans-rel"/>
</dbReference>
<dbReference type="SUPFAM" id="SSF48239">
    <property type="entry name" value="Terpenoid cyclases/Protein prenyltransferases"/>
    <property type="match status" value="2"/>
</dbReference>
<comment type="similarity">
    <text evidence="2">Belongs to the protein prenyltransferase subunit beta family.</text>
</comment>
<keyword evidence="7" id="KW-0862">Zinc</keyword>
<dbReference type="InterPro" id="IPR045089">
    <property type="entry name" value="PGGT1B-like"/>
</dbReference>
<evidence type="ECO:0000256" key="2">
    <source>
        <dbReference type="ARBA" id="ARBA00010497"/>
    </source>
</evidence>
<dbReference type="GO" id="GO:0008318">
    <property type="term" value="F:protein prenyltransferase activity"/>
    <property type="evidence" value="ECO:0007669"/>
    <property type="project" value="InterPro"/>
</dbReference>
<dbReference type="CDD" id="cd00688">
    <property type="entry name" value="ISOPREN_C2_like"/>
    <property type="match status" value="1"/>
</dbReference>
<dbReference type="GO" id="GO:0046872">
    <property type="term" value="F:metal ion binding"/>
    <property type="evidence" value="ECO:0007669"/>
    <property type="project" value="UniProtKB-KW"/>
</dbReference>
<dbReference type="PANTHER" id="PTHR11774">
    <property type="entry name" value="GERANYLGERANYL TRANSFERASE TYPE BETA SUBUNIT"/>
    <property type="match status" value="1"/>
</dbReference>
<keyword evidence="12" id="KW-1185">Reference proteome</keyword>
<evidence type="ECO:0000256" key="4">
    <source>
        <dbReference type="ARBA" id="ARBA00022679"/>
    </source>
</evidence>
<dbReference type="Gene3D" id="1.50.10.20">
    <property type="match status" value="2"/>
</dbReference>
<reference evidence="11 12" key="2">
    <citation type="journal article" date="2008" name="Int. J. Syst. Evol. Microbiol.">
        <title>Methanocella paludicola gen. nov., sp. nov., a methane-producing archaeon, the first isolate of the lineage 'Rice Cluster I', and proposal of the new archaeal order Methanocellales ord. nov.</title>
        <authorList>
            <person name="Sakai S."/>
            <person name="Imachi H."/>
            <person name="Hanada S."/>
            <person name="Ohashi A."/>
            <person name="Harada H."/>
            <person name="Kamagata Y."/>
        </authorList>
    </citation>
    <scope>NUCLEOTIDE SEQUENCE [LARGE SCALE GENOMIC DNA]</scope>
    <source>
        <strain evidence="12">DSM 17711 / JCM 13418 / NBRC 101707 / SANAE</strain>
    </source>
</reference>
<dbReference type="KEGG" id="mpd:MCP_2466"/>
<dbReference type="GeneID" id="8682229"/>
<dbReference type="InterPro" id="IPR001330">
    <property type="entry name" value="Prenyltrans"/>
</dbReference>
<dbReference type="PIRSF" id="PIRSF016175">
    <property type="entry name" value="UCP016175"/>
    <property type="match status" value="1"/>
</dbReference>
<reference evidence="12" key="3">
    <citation type="journal article" date="2011" name="PLoS ONE">
        <title>Genome sequence of a mesophilic hydrogenotrophic methanogen Methanocella paludicola, the first cultivated representative of the order Methanocellales.</title>
        <authorList>
            <person name="Sakai S."/>
            <person name="Takaki Y."/>
            <person name="Shimamura S."/>
            <person name="Sekine M."/>
            <person name="Tajima T."/>
            <person name="Kosugi H."/>
            <person name="Ichikawa N."/>
            <person name="Tasumi E."/>
            <person name="Hiraki A.T."/>
            <person name="Shimizu A."/>
            <person name="Kato Y."/>
            <person name="Nishiko R."/>
            <person name="Mori K."/>
            <person name="Fujita N."/>
            <person name="Imachi H."/>
            <person name="Takai K."/>
        </authorList>
    </citation>
    <scope>NUCLEOTIDE SEQUENCE [LARGE SCALE GENOMIC DNA]</scope>
    <source>
        <strain evidence="12">DSM 17711 / JCM 13418 / NBRC 101707 / SANAE</strain>
    </source>
</reference>
<evidence type="ECO:0000256" key="8">
    <source>
        <dbReference type="ARBA" id="ARBA00030816"/>
    </source>
</evidence>
<evidence type="ECO:0000256" key="7">
    <source>
        <dbReference type="ARBA" id="ARBA00022833"/>
    </source>
</evidence>
<feature type="domain" description="Prenyltransferase alpha-alpha toroid" evidence="10">
    <location>
        <begin position="105"/>
        <end position="258"/>
    </location>
</feature>
<evidence type="ECO:0000256" key="1">
    <source>
        <dbReference type="ARBA" id="ARBA00001947"/>
    </source>
</evidence>
<keyword evidence="5" id="KW-0479">Metal-binding</keyword>
<accession>D1Z1G6</accession>
<dbReference type="EMBL" id="AP011532">
    <property type="protein sequence ID" value="BAI62538.1"/>
    <property type="molecule type" value="Genomic_DNA"/>
</dbReference>
<evidence type="ECO:0000256" key="6">
    <source>
        <dbReference type="ARBA" id="ARBA00022737"/>
    </source>
</evidence>
<keyword evidence="4" id="KW-0808">Transferase</keyword>
<feature type="domain" description="Prenyltransferase alpha-alpha toroid" evidence="10">
    <location>
        <begin position="13"/>
        <end position="79"/>
    </location>
</feature>
<dbReference type="Pfam" id="PF00432">
    <property type="entry name" value="Prenyltrans"/>
    <property type="match status" value="2"/>
</dbReference>
<evidence type="ECO:0000256" key="3">
    <source>
        <dbReference type="ARBA" id="ARBA00022602"/>
    </source>
</evidence>
<proteinExistence type="inferred from homology"/>
<reference evidence="11 12" key="1">
    <citation type="journal article" date="2007" name="Appl. Environ. Microbiol.">
        <title>Isolation of key methanogens for global methane emission from rice paddy fields: a novel isolate affiliated with the clone cluster rice cluster I.</title>
        <authorList>
            <person name="Sakai S."/>
            <person name="Imachi H."/>
            <person name="Sekiguchi Y."/>
            <person name="Ohashi A."/>
            <person name="Harada H."/>
            <person name="Kamagata Y."/>
        </authorList>
    </citation>
    <scope>NUCLEOTIDE SEQUENCE [LARGE SCALE GENOMIC DNA]</scope>
    <source>
        <strain evidence="12">DSM 17711 / JCM 13418 / NBRC 101707 / SANAE</strain>
    </source>
</reference>
<dbReference type="eggNOG" id="arCOG04438">
    <property type="taxonomic scope" value="Archaea"/>
</dbReference>
<evidence type="ECO:0000313" key="11">
    <source>
        <dbReference type="EMBL" id="BAI62538.1"/>
    </source>
</evidence>
<dbReference type="AlphaFoldDB" id="D1Z1G6"/>
<evidence type="ECO:0000256" key="9">
    <source>
        <dbReference type="ARBA" id="ARBA00032766"/>
    </source>
</evidence>
<dbReference type="PANTHER" id="PTHR11774:SF11">
    <property type="entry name" value="GERANYLGERANYL TRANSFERASE TYPE-2 SUBUNIT BETA"/>
    <property type="match status" value="1"/>
</dbReference>
<protein>
    <recommendedName>
        <fullName evidence="8">Geranylgeranyl transferase type II subunit beta</fullName>
    </recommendedName>
    <alternativeName>
        <fullName evidence="9">Type II protein geranyl-geranyltransferase subunit beta</fullName>
    </alternativeName>
</protein>
<evidence type="ECO:0000313" key="12">
    <source>
        <dbReference type="Proteomes" id="UP000001882"/>
    </source>
</evidence>
<dbReference type="Proteomes" id="UP000001882">
    <property type="component" value="Chromosome"/>
</dbReference>
<dbReference type="RefSeq" id="WP_012901212.1">
    <property type="nucleotide sequence ID" value="NC_013665.1"/>
</dbReference>
<comment type="cofactor">
    <cofactor evidence="1">
        <name>Zn(2+)</name>
        <dbReference type="ChEBI" id="CHEBI:29105"/>
    </cofactor>
</comment>
<keyword evidence="6" id="KW-0677">Repeat</keyword>
<dbReference type="InterPro" id="IPR008930">
    <property type="entry name" value="Terpenoid_cyclase/PrenylTrfase"/>
</dbReference>
<dbReference type="InParanoid" id="D1Z1G6"/>
<organism evidence="11 12">
    <name type="scientific">Methanocella paludicola (strain DSM 17711 / JCM 13418 / NBRC 101707 / SANAE)</name>
    <dbReference type="NCBI Taxonomy" id="304371"/>
    <lineage>
        <taxon>Archaea</taxon>
        <taxon>Methanobacteriati</taxon>
        <taxon>Methanobacteriota</taxon>
        <taxon>Stenosarchaea group</taxon>
        <taxon>Methanomicrobia</taxon>
        <taxon>Methanocellales</taxon>
        <taxon>Methanocellaceae</taxon>
        <taxon>Methanocella</taxon>
    </lineage>
</organism>
<sequence>MMTAHVLPLMSYIDARSLADYLLKRRNPDGGFCHYSLDESNLNDTAYAILILDMLGRLPQDDRTVEYVRSFQRADGSYNSPYSAWCALKALKIMDSEPKYGLEEYVRQLLRKHTIPEEVYIERLSIFESSFYLAGILELIGRPGLCDDIAAAVLEYRMPDGSFGRSDPGIISTYHALSILRSAGKPMGEFGDSADFIAARAVGSGGFTKKPLAGLAFMDETYYALMTLEMLGKRPDHVRETIGFVVDCQNENGGFRRARASGISGFDTSYYAVQSLRTLIKS</sequence>